<proteinExistence type="predicted"/>
<dbReference type="SUPFAM" id="SSF63825">
    <property type="entry name" value="YWTD domain"/>
    <property type="match status" value="1"/>
</dbReference>
<keyword evidence="3" id="KW-1185">Reference proteome</keyword>
<dbReference type="PROSITE" id="PS51257">
    <property type="entry name" value="PROKAR_LIPOPROTEIN"/>
    <property type="match status" value="1"/>
</dbReference>
<keyword evidence="1" id="KW-0732">Signal</keyword>
<accession>W7YAR8</accession>
<dbReference type="Proteomes" id="UP000019402">
    <property type="component" value="Unassembled WGS sequence"/>
</dbReference>
<feature type="chain" id="PRO_5004904212" description="DUF4374 domain-containing protein" evidence="1">
    <location>
        <begin position="27"/>
        <end position="430"/>
    </location>
</feature>
<dbReference type="EMBL" id="BAMD01000052">
    <property type="protein sequence ID" value="GAF04678.1"/>
    <property type="molecule type" value="Genomic_DNA"/>
</dbReference>
<evidence type="ECO:0008006" key="4">
    <source>
        <dbReference type="Google" id="ProtNLM"/>
    </source>
</evidence>
<evidence type="ECO:0000256" key="1">
    <source>
        <dbReference type="SAM" id="SignalP"/>
    </source>
</evidence>
<reference evidence="2 3" key="1">
    <citation type="journal article" date="2014" name="Genome Announc.">
        <title>Draft Genome Sequence of Cytophaga fermentans JCM 21142T, a Facultative Anaerobe Isolated from Marine Mud.</title>
        <authorList>
            <person name="Starns D."/>
            <person name="Oshima K."/>
            <person name="Suda W."/>
            <person name="Iino T."/>
            <person name="Yuki M."/>
            <person name="Inoue J."/>
            <person name="Kitamura K."/>
            <person name="Iida T."/>
            <person name="Darby A."/>
            <person name="Hattori M."/>
            <person name="Ohkuma M."/>
        </authorList>
    </citation>
    <scope>NUCLEOTIDE SEQUENCE [LARGE SCALE GENOMIC DNA]</scope>
    <source>
        <strain evidence="2 3">JCM 21142</strain>
    </source>
</reference>
<gene>
    <name evidence="2" type="ORF">JCM21142_93393</name>
</gene>
<comment type="caution">
    <text evidence="2">The sequence shown here is derived from an EMBL/GenBank/DDBJ whole genome shotgun (WGS) entry which is preliminary data.</text>
</comment>
<protein>
    <recommendedName>
        <fullName evidence="4">DUF4374 domain-containing protein</fullName>
    </recommendedName>
</protein>
<dbReference type="eggNOG" id="COG3391">
    <property type="taxonomic scope" value="Bacteria"/>
</dbReference>
<dbReference type="AlphaFoldDB" id="W7YAR8"/>
<dbReference type="RefSeq" id="WP_027470168.1">
    <property type="nucleotide sequence ID" value="NZ_BAMD01000052.1"/>
</dbReference>
<evidence type="ECO:0000313" key="3">
    <source>
        <dbReference type="Proteomes" id="UP000019402"/>
    </source>
</evidence>
<evidence type="ECO:0000313" key="2">
    <source>
        <dbReference type="EMBL" id="GAF04678.1"/>
    </source>
</evidence>
<dbReference type="STRING" id="869213.GCA_000517085_00052"/>
<dbReference type="OrthoDB" id="1404180at2"/>
<name>W7YAR8_9BACT</name>
<feature type="signal peptide" evidence="1">
    <location>
        <begin position="1"/>
        <end position="26"/>
    </location>
</feature>
<sequence>MKLTNKYFNRLLIVALAALAFLSSCNDDDEILDASNGDYVLSTFVTSADMMSTASYAQVLDLASAGISYDNSTAVEIGALYGPAIFPYGGSMYYNKYQAYTLEKWDVDESGYLTQTGSIDFSDLGYQCNITYLNDEVAFTGGPNDFKVAIFNPSTMTRTGSIDLSAYSKLDSITGFPTDNASVGMQSPSEIIIRDNYMYVAVYYCTSGAGDWTPVFNDCRIIVVDLDKVDYNSTGNADAVVKEIVDDRGSYTGAWACGYGSSFMILDDNNDIYMLCHNMWGMYESISGLPACALRIKDGETEFDDSYYFDMEAASGGAYHAVMGFEYAGGTKLFAASMDPNKIDPDNAWSYYTDPLHQWYQFDLSAQTATLVSDVYTKGAAASFTLMEDGYAYIPMVTADENYIMKTNISTLETEKLFSTVGAPIITKLD</sequence>
<organism evidence="2 3">
    <name type="scientific">Saccharicrinis fermentans DSM 9555 = JCM 21142</name>
    <dbReference type="NCBI Taxonomy" id="869213"/>
    <lineage>
        <taxon>Bacteria</taxon>
        <taxon>Pseudomonadati</taxon>
        <taxon>Bacteroidota</taxon>
        <taxon>Bacteroidia</taxon>
        <taxon>Marinilabiliales</taxon>
        <taxon>Marinilabiliaceae</taxon>
        <taxon>Saccharicrinis</taxon>
    </lineage>
</organism>